<evidence type="ECO:0000313" key="6">
    <source>
        <dbReference type="Proteomes" id="UP000567795"/>
    </source>
</evidence>
<dbReference type="InterPro" id="IPR041698">
    <property type="entry name" value="Methyltransf_25"/>
</dbReference>
<feature type="domain" description="Methyltransferase" evidence="4">
    <location>
        <begin position="168"/>
        <end position="263"/>
    </location>
</feature>
<dbReference type="AlphaFoldDB" id="A0A852ZV75"/>
<evidence type="ECO:0000313" key="5">
    <source>
        <dbReference type="EMBL" id="NYI04684.1"/>
    </source>
</evidence>
<dbReference type="Pfam" id="PF13649">
    <property type="entry name" value="Methyltransf_25"/>
    <property type="match status" value="1"/>
</dbReference>
<keyword evidence="1 5" id="KW-0489">Methyltransferase</keyword>
<dbReference type="GO" id="GO:0032259">
    <property type="term" value="P:methylation"/>
    <property type="evidence" value="ECO:0007669"/>
    <property type="project" value="UniProtKB-KW"/>
</dbReference>
<organism evidence="5 6">
    <name type="scientific">Allostreptomyces psammosilenae</name>
    <dbReference type="NCBI Taxonomy" id="1892865"/>
    <lineage>
        <taxon>Bacteria</taxon>
        <taxon>Bacillati</taxon>
        <taxon>Actinomycetota</taxon>
        <taxon>Actinomycetes</taxon>
        <taxon>Kitasatosporales</taxon>
        <taxon>Streptomycetaceae</taxon>
        <taxon>Allostreptomyces</taxon>
    </lineage>
</organism>
<evidence type="ECO:0000256" key="2">
    <source>
        <dbReference type="ARBA" id="ARBA00022679"/>
    </source>
</evidence>
<keyword evidence="2 5" id="KW-0808">Transferase</keyword>
<dbReference type="SUPFAM" id="SSF46785">
    <property type="entry name" value="Winged helix' DNA-binding domain"/>
    <property type="match status" value="1"/>
</dbReference>
<dbReference type="GO" id="GO:0008168">
    <property type="term" value="F:methyltransferase activity"/>
    <property type="evidence" value="ECO:0007669"/>
    <property type="project" value="UniProtKB-KW"/>
</dbReference>
<dbReference type="PANTHER" id="PTHR43712:SF2">
    <property type="entry name" value="O-METHYLTRANSFERASE CICE"/>
    <property type="match status" value="1"/>
</dbReference>
<dbReference type="CDD" id="cd02440">
    <property type="entry name" value="AdoMet_MTases"/>
    <property type="match status" value="1"/>
</dbReference>
<evidence type="ECO:0000256" key="1">
    <source>
        <dbReference type="ARBA" id="ARBA00022603"/>
    </source>
</evidence>
<evidence type="ECO:0000256" key="3">
    <source>
        <dbReference type="ARBA" id="ARBA00022691"/>
    </source>
</evidence>
<gene>
    <name evidence="5" type="ORF">FHU37_001627</name>
</gene>
<dbReference type="InterPro" id="IPR036390">
    <property type="entry name" value="WH_DNA-bd_sf"/>
</dbReference>
<keyword evidence="3" id="KW-0949">S-adenosyl-L-methionine</keyword>
<keyword evidence="6" id="KW-1185">Reference proteome</keyword>
<dbReference type="Proteomes" id="UP000567795">
    <property type="component" value="Unassembled WGS sequence"/>
</dbReference>
<name>A0A852ZV75_9ACTN</name>
<dbReference type="SUPFAM" id="SSF53335">
    <property type="entry name" value="S-adenosyl-L-methionine-dependent methyltransferases"/>
    <property type="match status" value="1"/>
</dbReference>
<dbReference type="InterPro" id="IPR029063">
    <property type="entry name" value="SAM-dependent_MTases_sf"/>
</dbReference>
<dbReference type="Gene3D" id="3.40.50.150">
    <property type="entry name" value="Vaccinia Virus protein VP39"/>
    <property type="match status" value="1"/>
</dbReference>
<evidence type="ECO:0000259" key="4">
    <source>
        <dbReference type="Pfam" id="PF13649"/>
    </source>
</evidence>
<accession>A0A852ZV75</accession>
<protein>
    <submittedName>
        <fullName evidence="5">SAM-dependent methyltransferase</fullName>
    </submittedName>
</protein>
<proteinExistence type="predicted"/>
<sequence length="342" mass="37661">MESAVGDTEEGAGDRSRDAVAFIYNSAVAVPAISAAWELGILDALSASGSLDIDEFAAAHRLDRTATHGLFRALAAVDIVERAGTTAVPAANFAEVCRNRSFFHWLARGNADLLRTTAHVLREENRTGAFYQRDSAAISVACREISALTYDPWFRQALDDLDFTPRAVADLGCGSGERVLQLLRRFPGARGVGIDIARPAVEMTRSEAERAGLADRLSVVEADARALRPRPELADVELLTCFMMGHDFWPRDSCVRHLRNLREVFPAVRRFLIGDATRTDPKADRELPVFTLGFEFAHDLMGTYIPTASDWSSVFPEAGWRLVKTHSIDVAVGEVIFELERL</sequence>
<comment type="caution">
    <text evidence="5">The sequence shown here is derived from an EMBL/GenBank/DDBJ whole genome shotgun (WGS) entry which is preliminary data.</text>
</comment>
<reference evidence="5 6" key="1">
    <citation type="submission" date="2020-07" db="EMBL/GenBank/DDBJ databases">
        <title>Sequencing the genomes of 1000 actinobacteria strains.</title>
        <authorList>
            <person name="Klenk H.-P."/>
        </authorList>
    </citation>
    <scope>NUCLEOTIDE SEQUENCE [LARGE SCALE GENOMIC DNA]</scope>
    <source>
        <strain evidence="5 6">DSM 42178</strain>
    </source>
</reference>
<dbReference type="RefSeq" id="WP_312892495.1">
    <property type="nucleotide sequence ID" value="NZ_JACBZD010000001.1"/>
</dbReference>
<dbReference type="EMBL" id="JACBZD010000001">
    <property type="protein sequence ID" value="NYI04684.1"/>
    <property type="molecule type" value="Genomic_DNA"/>
</dbReference>
<dbReference type="InterPro" id="IPR036388">
    <property type="entry name" value="WH-like_DNA-bd_sf"/>
</dbReference>
<dbReference type="PANTHER" id="PTHR43712">
    <property type="entry name" value="PUTATIVE (AFU_ORTHOLOGUE AFUA_4G14580)-RELATED"/>
    <property type="match status" value="1"/>
</dbReference>
<dbReference type="Gene3D" id="1.10.10.10">
    <property type="entry name" value="Winged helix-like DNA-binding domain superfamily/Winged helix DNA-binding domain"/>
    <property type="match status" value="1"/>
</dbReference>